<evidence type="ECO:0000256" key="1">
    <source>
        <dbReference type="ARBA" id="ARBA00004613"/>
    </source>
</evidence>
<dbReference type="Gene3D" id="2.150.10.10">
    <property type="entry name" value="Serralysin-like metalloprotease, C-terminal"/>
    <property type="match status" value="6"/>
</dbReference>
<reference evidence="4 5" key="1">
    <citation type="submission" date="2017-03" db="EMBL/GenBank/DDBJ databases">
        <authorList>
            <person name="Afonso C.L."/>
            <person name="Miller P.J."/>
            <person name="Scott M.A."/>
            <person name="Spackman E."/>
            <person name="Goraichik I."/>
            <person name="Dimitrov K.M."/>
            <person name="Suarez D.L."/>
            <person name="Swayne D.E."/>
        </authorList>
    </citation>
    <scope>NUCLEOTIDE SEQUENCE [LARGE SCALE GENOMIC DNA]</scope>
    <source>
        <strain evidence="4 5">CECT 8625</strain>
    </source>
</reference>
<organism evidence="4 5">
    <name type="scientific">Roseivivax jejudonensis</name>
    <dbReference type="NCBI Taxonomy" id="1529041"/>
    <lineage>
        <taxon>Bacteria</taxon>
        <taxon>Pseudomonadati</taxon>
        <taxon>Pseudomonadota</taxon>
        <taxon>Alphaproteobacteria</taxon>
        <taxon>Rhodobacterales</taxon>
        <taxon>Roseobacteraceae</taxon>
        <taxon>Roseivivax</taxon>
    </lineage>
</organism>
<dbReference type="PANTHER" id="PTHR38340">
    <property type="entry name" value="S-LAYER PROTEIN"/>
    <property type="match status" value="1"/>
</dbReference>
<dbReference type="RefSeq" id="WP_159456739.1">
    <property type="nucleotide sequence ID" value="NZ_FWFK01000002.1"/>
</dbReference>
<dbReference type="PRINTS" id="PR00313">
    <property type="entry name" value="CABNDNGRPT"/>
</dbReference>
<dbReference type="SUPFAM" id="SSF51120">
    <property type="entry name" value="beta-Roll"/>
    <property type="match status" value="4"/>
</dbReference>
<dbReference type="GO" id="GO:0005509">
    <property type="term" value="F:calcium ion binding"/>
    <property type="evidence" value="ECO:0007669"/>
    <property type="project" value="InterPro"/>
</dbReference>
<feature type="region of interest" description="Disordered" evidence="3">
    <location>
        <begin position="68"/>
        <end position="91"/>
    </location>
</feature>
<proteinExistence type="predicted"/>
<feature type="compositionally biased region" description="Low complexity" evidence="3">
    <location>
        <begin position="448"/>
        <end position="457"/>
    </location>
</feature>
<feature type="compositionally biased region" description="Acidic residues" evidence="3">
    <location>
        <begin position="335"/>
        <end position="348"/>
    </location>
</feature>
<sequence length="1648" mass="172870">MPNWNQIYNGLFSAPLPAGQTSPGSDNVDFDDFPNVNKAKMGGGNDFADGNDGANVIFGNGGRDYLRGDGGNDSMHGGNGNDALLGDNPNDVPQGNDLLDGGGGNDIVIGAGGNDDITGQNGHDIVIGGDGNDHANGGMGNDFVTGGNGRDTLRGGWNNDQLAGQLGNDSIFGGSGDDVVSGGDGDDTIYGGSQDDTLAGNAGHDFINGGNGHDLILANSGNDVVSGWNGNDSMAGSCGDDAMAGDRGDDLIFGEHGNDYLTGGSGDDSIDGGIHNDIIEGNDNADCLDGGDGDDVIYGDNVPIFNNSDELINPALGEASDLIRGGLGNDTVYGGEDDDQINGNEDNDSLSGDTGNDTISGDQGNDTLDGGDGNDHLSGAAGNDSILGGNQNDVISGGGGSDTVDGENGHDCIAGDAGRDSLDGGNGDDSIDGGAANDTIDGGRGDDLLYGNDGNDLVMGDEGQSGGGDDTLLGGLGNDTLDGGKDNDCIVSGGYGLMPERDDDDLVPLVVEQPMGDGDDEMTGGGDADTFTFGYDLDLNGDGDCDDEGEGALLFHDNDTITDFRPETNQDVIQLHTGLQIKNVAFDGDDLIITTALAENENVETGTIRVEDAALVVSGLDGSDPDFNPSSQALEDFITDYDPETGEGKGFVVFGDKCITLPECTPDTPVTGWEAELPEVERQHKPLSDQVIGDTTINVTQQILAARYVTTDVNVLLDPVPDLDANPRILPMQLILDAPASTPPTLEVSPSTEVIEDIDASAQVIDQEGTVSFDDIDSTDLVTITFEDTGAPVWSDGDLAVIDPTLAQQILDGFDTGVEFAVPPDTIPWTYDLTAALDFLAKDETITWSYIVTAEDCDDGVTTQEITFQITGTNDVPTVAAEQSILFTEDSDASAQTLEEFRLFTHDDLDYNDTLDILIESNEDIAWSGGPLEAGLADRLEDGNGLDGTFLPDQETPDTEIFQYGPVTEDLDFLREGETITWSYTVSVTDPHNASDSDIVDVTVTGTNDQPVAEDLAFTLSEDDSDGDIDGGPGTGFEELTTEPNTYNFEVTDDDVNDTHTFEVLGLTEIAPGVYQTVDNEGFEYGKLYNNGDGTFTFDPEDDFQHLEEGESRTVTFQYQARDDSGVGESPTAPSETELSAPKTVTLTIEGEDDNDLSVGDRLTFITQNQSIWNSGPAFSLEPDLPFLGIDEEFSLNATIIPDIPLTAGVVGDVLEGLADVAEFFAQAGCDVVDFFAGLFGQDDVCGDIDLNVRPITVPGVSTSGNADIKIGVQPYFFLNGGEVDAEIPVDVVFNTPRQVEQGETFTLETAYSVDGGASFVTDGPGVQFGLDFVLDFDANLVLDLFGANVPVFDIDTASLLGTGELGEPGFNIFDVSPGDEFAIPVDGVIVQELLLTNPDFGATGSPVNPANTILEGSDNETLVDLTIDVDGFVSTVTPLPQLGGTGGDGFNVNFGDVGSINVASFEYAWDLLDVDLQGILSAVQDFTLEITQLPMTLLLEDNSTINGVFVGDDISVDVPEGSTFDVDTDGDMDGMLDILDISVDMEALFEHVSSLELDMNLILGVLRFTAGVTSDFFPDVQFSLFDGGNVPGGLIPTLPFDPMPNDGFLLGGTIPLIEDATLATLFNDQFPLEGWNTEQTGFEFDVA</sequence>
<feature type="region of interest" description="Disordered" evidence="3">
    <location>
        <begin position="1121"/>
        <end position="1140"/>
    </location>
</feature>
<feature type="compositionally biased region" description="Gly residues" evidence="3">
    <location>
        <begin position="463"/>
        <end position="477"/>
    </location>
</feature>
<dbReference type="OrthoDB" id="9773411at2"/>
<protein>
    <submittedName>
        <fullName evidence="4">Bifunctional hemolysin/adenylate cyclase</fullName>
    </submittedName>
</protein>
<dbReference type="InterPro" id="IPR010221">
    <property type="entry name" value="VCBS_dom"/>
</dbReference>
<feature type="region of interest" description="Disordered" evidence="3">
    <location>
        <begin position="328"/>
        <end position="479"/>
    </location>
</feature>
<dbReference type="GO" id="GO:0005576">
    <property type="term" value="C:extracellular region"/>
    <property type="evidence" value="ECO:0007669"/>
    <property type="project" value="UniProtKB-SubCell"/>
</dbReference>
<comment type="subcellular location">
    <subcellularLocation>
        <location evidence="1">Secreted</location>
    </subcellularLocation>
</comment>
<feature type="compositionally biased region" description="Polar residues" evidence="3">
    <location>
        <begin position="349"/>
        <end position="360"/>
    </location>
</feature>
<evidence type="ECO:0000256" key="3">
    <source>
        <dbReference type="SAM" id="MobiDB-lite"/>
    </source>
</evidence>
<evidence type="ECO:0000313" key="4">
    <source>
        <dbReference type="EMBL" id="SLN33361.1"/>
    </source>
</evidence>
<keyword evidence="2" id="KW-0964">Secreted</keyword>
<dbReference type="InterPro" id="IPR011049">
    <property type="entry name" value="Serralysin-like_metalloprot_C"/>
</dbReference>
<dbReference type="InterPro" id="IPR050557">
    <property type="entry name" value="RTX_toxin/Mannuronan_C5-epim"/>
</dbReference>
<feature type="compositionally biased region" description="Low complexity" evidence="3">
    <location>
        <begin position="81"/>
        <end position="91"/>
    </location>
</feature>
<dbReference type="InterPro" id="IPR001343">
    <property type="entry name" value="Hemolysn_Ca-bd"/>
</dbReference>
<accession>A0A1X6YX60</accession>
<gene>
    <name evidence="4" type="primary">cya_9</name>
    <name evidence="4" type="ORF">ROJ8625_01568</name>
</gene>
<evidence type="ECO:0000256" key="2">
    <source>
        <dbReference type="ARBA" id="ARBA00022525"/>
    </source>
</evidence>
<dbReference type="NCBIfam" id="TIGR01965">
    <property type="entry name" value="VCBS_repeat"/>
    <property type="match status" value="3"/>
</dbReference>
<dbReference type="PANTHER" id="PTHR38340:SF1">
    <property type="entry name" value="S-LAYER PROTEIN"/>
    <property type="match status" value="1"/>
</dbReference>
<dbReference type="PROSITE" id="PS00330">
    <property type="entry name" value="HEMOLYSIN_CALCIUM"/>
    <property type="match status" value="5"/>
</dbReference>
<dbReference type="Proteomes" id="UP000193570">
    <property type="component" value="Unassembled WGS sequence"/>
</dbReference>
<evidence type="ECO:0000313" key="5">
    <source>
        <dbReference type="Proteomes" id="UP000193570"/>
    </source>
</evidence>
<keyword evidence="5" id="KW-1185">Reference proteome</keyword>
<dbReference type="InterPro" id="IPR018511">
    <property type="entry name" value="Hemolysin-typ_Ca-bd_CS"/>
</dbReference>
<dbReference type="EMBL" id="FWFK01000002">
    <property type="protein sequence ID" value="SLN33361.1"/>
    <property type="molecule type" value="Genomic_DNA"/>
</dbReference>
<dbReference type="Pfam" id="PF00353">
    <property type="entry name" value="HemolysinCabind"/>
    <property type="match status" value="11"/>
</dbReference>
<name>A0A1X6YX60_9RHOB</name>